<proteinExistence type="predicted"/>
<keyword evidence="4" id="KW-1185">Reference proteome</keyword>
<protein>
    <submittedName>
        <fullName evidence="3">Uncharacterized protein</fullName>
    </submittedName>
</protein>
<feature type="transmembrane region" description="Helical" evidence="2">
    <location>
        <begin position="124"/>
        <end position="148"/>
    </location>
</feature>
<evidence type="ECO:0000313" key="4">
    <source>
        <dbReference type="Proteomes" id="UP000626092"/>
    </source>
</evidence>
<evidence type="ECO:0000256" key="2">
    <source>
        <dbReference type="SAM" id="Phobius"/>
    </source>
</evidence>
<evidence type="ECO:0000256" key="1">
    <source>
        <dbReference type="SAM" id="Coils"/>
    </source>
</evidence>
<evidence type="ECO:0000313" key="3">
    <source>
        <dbReference type="EMBL" id="KAF7151572.1"/>
    </source>
</evidence>
<accession>A0A834LUX3</accession>
<comment type="caution">
    <text evidence="3">The sequence shown here is derived from an EMBL/GenBank/DDBJ whole genome shotgun (WGS) entry which is preliminary data.</text>
</comment>
<keyword evidence="2" id="KW-0812">Transmembrane</keyword>
<keyword evidence="1" id="KW-0175">Coiled coil</keyword>
<gene>
    <name evidence="3" type="ORF">RHSIM_Rhsim02G0151900</name>
</gene>
<keyword evidence="2" id="KW-0472">Membrane</keyword>
<feature type="coiled-coil region" evidence="1">
    <location>
        <begin position="174"/>
        <end position="208"/>
    </location>
</feature>
<sequence>MARHMAGAPLKAVKLLTAVGQLLNLTFPRAFLPKKSLPVIVTNINGQTLLPNTENTQLQDFRVSALTWAPQLVRGNRSVSVRDSADSEETTLALSQALLLPVDMKKEIESPPSKLLGSFMVNNINLTFVVSFLYPALLIAPIAILLTLHNFRPFQAMQKMVVISQKLDYAEPEHARLARENTMLSNSLARLEGERNKAIDMAKGLKTKLEGAEDSLRHPQSWLYRRHN</sequence>
<dbReference type="AlphaFoldDB" id="A0A834LUX3"/>
<dbReference type="Proteomes" id="UP000626092">
    <property type="component" value="Unassembled WGS sequence"/>
</dbReference>
<name>A0A834LUX3_RHOSS</name>
<dbReference type="EMBL" id="WJXA01000002">
    <property type="protein sequence ID" value="KAF7151572.1"/>
    <property type="molecule type" value="Genomic_DNA"/>
</dbReference>
<keyword evidence="2" id="KW-1133">Transmembrane helix</keyword>
<organism evidence="3 4">
    <name type="scientific">Rhododendron simsii</name>
    <name type="common">Sims's rhododendron</name>
    <dbReference type="NCBI Taxonomy" id="118357"/>
    <lineage>
        <taxon>Eukaryota</taxon>
        <taxon>Viridiplantae</taxon>
        <taxon>Streptophyta</taxon>
        <taxon>Embryophyta</taxon>
        <taxon>Tracheophyta</taxon>
        <taxon>Spermatophyta</taxon>
        <taxon>Magnoliopsida</taxon>
        <taxon>eudicotyledons</taxon>
        <taxon>Gunneridae</taxon>
        <taxon>Pentapetalae</taxon>
        <taxon>asterids</taxon>
        <taxon>Ericales</taxon>
        <taxon>Ericaceae</taxon>
        <taxon>Ericoideae</taxon>
        <taxon>Rhodoreae</taxon>
        <taxon>Rhododendron</taxon>
    </lineage>
</organism>
<reference evidence="3" key="1">
    <citation type="submission" date="2019-11" db="EMBL/GenBank/DDBJ databases">
        <authorList>
            <person name="Liu Y."/>
            <person name="Hou J."/>
            <person name="Li T.-Q."/>
            <person name="Guan C.-H."/>
            <person name="Wu X."/>
            <person name="Wu H.-Z."/>
            <person name="Ling F."/>
            <person name="Zhang R."/>
            <person name="Shi X.-G."/>
            <person name="Ren J.-P."/>
            <person name="Chen E.-F."/>
            <person name="Sun J.-M."/>
        </authorList>
    </citation>
    <scope>NUCLEOTIDE SEQUENCE</scope>
    <source>
        <strain evidence="3">Adult_tree_wgs_1</strain>
        <tissue evidence="3">Leaves</tissue>
    </source>
</reference>